<evidence type="ECO:0000256" key="1">
    <source>
        <dbReference type="ARBA" id="ARBA00000632"/>
    </source>
</evidence>
<dbReference type="GO" id="GO:0031640">
    <property type="term" value="P:killing of cells of another organism"/>
    <property type="evidence" value="ECO:0007669"/>
    <property type="project" value="UniProtKB-KW"/>
</dbReference>
<dbReference type="GO" id="GO:0042742">
    <property type="term" value="P:defense response to bacterium"/>
    <property type="evidence" value="ECO:0007669"/>
    <property type="project" value="UniProtKB-KW"/>
</dbReference>
<dbReference type="SMART" id="SM00641">
    <property type="entry name" value="Glyco_25"/>
    <property type="match status" value="1"/>
</dbReference>
<comment type="function">
    <text evidence="11">This enzyme has both lysozyme (acetylmuramidase) and diacetylmuramidase activities.</text>
</comment>
<dbReference type="RefSeq" id="WP_184972341.1">
    <property type="nucleotide sequence ID" value="NZ_BAAAWF010000029.1"/>
</dbReference>
<keyword evidence="9" id="KW-1015">Disulfide bond</keyword>
<dbReference type="GO" id="GO:0005576">
    <property type="term" value="C:extracellular region"/>
    <property type="evidence" value="ECO:0007669"/>
    <property type="project" value="UniProtKB-SubCell"/>
</dbReference>
<keyword evidence="15" id="KW-1185">Reference proteome</keyword>
<dbReference type="InterPro" id="IPR018077">
    <property type="entry name" value="Glyco_hydro_fam25_subgr"/>
</dbReference>
<dbReference type="Gene3D" id="3.20.20.80">
    <property type="entry name" value="Glycosidases"/>
    <property type="match status" value="1"/>
</dbReference>
<evidence type="ECO:0000256" key="13">
    <source>
        <dbReference type="SAM" id="SignalP"/>
    </source>
</evidence>
<dbReference type="AlphaFoldDB" id="A0A7W9Q063"/>
<dbReference type="EC" id="3.2.1.17" evidence="4"/>
<name>A0A7W9Q063_9ACTN</name>
<evidence type="ECO:0000256" key="7">
    <source>
        <dbReference type="ARBA" id="ARBA00022638"/>
    </source>
</evidence>
<dbReference type="GO" id="GO:0009253">
    <property type="term" value="P:peptidoglycan catabolic process"/>
    <property type="evidence" value="ECO:0007669"/>
    <property type="project" value="InterPro"/>
</dbReference>
<proteinExistence type="inferred from homology"/>
<dbReference type="PROSITE" id="PS51904">
    <property type="entry name" value="GLYCOSYL_HYDROL_F25_2"/>
    <property type="match status" value="1"/>
</dbReference>
<keyword evidence="5" id="KW-0964">Secreted</keyword>
<evidence type="ECO:0000256" key="11">
    <source>
        <dbReference type="ARBA" id="ARBA00055588"/>
    </source>
</evidence>
<dbReference type="EMBL" id="JACHJK010000015">
    <property type="protein sequence ID" value="MBB5931175.1"/>
    <property type="molecule type" value="Genomic_DNA"/>
</dbReference>
<evidence type="ECO:0000256" key="2">
    <source>
        <dbReference type="ARBA" id="ARBA00004613"/>
    </source>
</evidence>
<dbReference type="SUPFAM" id="SSF51445">
    <property type="entry name" value="(Trans)glycosidases"/>
    <property type="match status" value="1"/>
</dbReference>
<evidence type="ECO:0000256" key="6">
    <source>
        <dbReference type="ARBA" id="ARBA00022529"/>
    </source>
</evidence>
<evidence type="ECO:0000256" key="12">
    <source>
        <dbReference type="SAM" id="MobiDB-lite"/>
    </source>
</evidence>
<feature type="region of interest" description="Disordered" evidence="12">
    <location>
        <begin position="30"/>
        <end position="96"/>
    </location>
</feature>
<keyword evidence="8" id="KW-0378">Hydrolase</keyword>
<feature type="chain" id="PRO_5038622387" description="lysozyme" evidence="13">
    <location>
        <begin position="34"/>
        <end position="294"/>
    </location>
</feature>
<comment type="catalytic activity">
    <reaction evidence="1">
        <text>Hydrolysis of (1-&gt;4)-beta-linkages between N-acetylmuramic acid and N-acetyl-D-glucosamine residues in a peptidoglycan and between N-acetyl-D-glucosamine residues in chitodextrins.</text>
        <dbReference type="EC" id="3.2.1.17"/>
    </reaction>
</comment>
<dbReference type="PANTHER" id="PTHR34135">
    <property type="entry name" value="LYSOZYME"/>
    <property type="match status" value="1"/>
</dbReference>
<evidence type="ECO:0000256" key="4">
    <source>
        <dbReference type="ARBA" id="ARBA00012732"/>
    </source>
</evidence>
<evidence type="ECO:0000256" key="10">
    <source>
        <dbReference type="ARBA" id="ARBA00023295"/>
    </source>
</evidence>
<dbReference type="CDD" id="cd06412">
    <property type="entry name" value="GH25_CH-type"/>
    <property type="match status" value="1"/>
</dbReference>
<keyword evidence="6" id="KW-0929">Antimicrobial</keyword>
<evidence type="ECO:0000256" key="8">
    <source>
        <dbReference type="ARBA" id="ARBA00022801"/>
    </source>
</evidence>
<dbReference type="InterPro" id="IPR002053">
    <property type="entry name" value="Glyco_hydro_25"/>
</dbReference>
<dbReference type="FunFam" id="3.20.20.80:FF:000060">
    <property type="entry name" value="Lysozyme M1"/>
    <property type="match status" value="1"/>
</dbReference>
<keyword evidence="10" id="KW-0326">Glycosidase</keyword>
<sequence length="294" mass="31877">MARAHTSVRRRAGVLATATAAALALTGTATASAGPPGSAEPPLSGEAPGSAVTRPFWPTGPMEQAGPTVPAGLLPVPASGRSKAPKGHDVSSHQKSVNWEAARAEGARFVYIKATESTDYRNPYFSGQYTGSRAAGLLRGAYHFARPDRSSGAKQAGYFVRHGGGWRADGWTLPPALDIEYNPYSATHKCYGLGKARMVRWIRSFSDEIERETGRRPVIYTTTQWWKQCTGNSRAFSSSHALWIARHGTSRPGALPGGWRYWTFWQYGTRGTLPGDQNLFNGSVSRLRILARGR</sequence>
<keyword evidence="7" id="KW-0081">Bacteriolytic enzyme</keyword>
<keyword evidence="13" id="KW-0732">Signal</keyword>
<comment type="caution">
    <text evidence="14">The sequence shown here is derived from an EMBL/GenBank/DDBJ whole genome shotgun (WGS) entry which is preliminary data.</text>
</comment>
<dbReference type="GO" id="GO:0016052">
    <property type="term" value="P:carbohydrate catabolic process"/>
    <property type="evidence" value="ECO:0007669"/>
    <property type="project" value="TreeGrafter"/>
</dbReference>
<reference evidence="14 15" key="1">
    <citation type="submission" date="2020-08" db="EMBL/GenBank/DDBJ databases">
        <title>Genomic Encyclopedia of Type Strains, Phase III (KMG-III): the genomes of soil and plant-associated and newly described type strains.</title>
        <authorList>
            <person name="Whitman W."/>
        </authorList>
    </citation>
    <scope>NUCLEOTIDE SEQUENCE [LARGE SCALE GENOMIC DNA]</scope>
    <source>
        <strain evidence="14 15">CECT 3313</strain>
    </source>
</reference>
<evidence type="ECO:0000313" key="15">
    <source>
        <dbReference type="Proteomes" id="UP000585836"/>
    </source>
</evidence>
<dbReference type="Pfam" id="PF01183">
    <property type="entry name" value="Glyco_hydro_25"/>
    <property type="match status" value="1"/>
</dbReference>
<comment type="subcellular location">
    <subcellularLocation>
        <location evidence="2">Secreted</location>
    </subcellularLocation>
</comment>
<evidence type="ECO:0000256" key="9">
    <source>
        <dbReference type="ARBA" id="ARBA00023157"/>
    </source>
</evidence>
<evidence type="ECO:0000313" key="14">
    <source>
        <dbReference type="EMBL" id="MBB5931175.1"/>
    </source>
</evidence>
<dbReference type="GO" id="GO:0016998">
    <property type="term" value="P:cell wall macromolecule catabolic process"/>
    <property type="evidence" value="ECO:0007669"/>
    <property type="project" value="InterPro"/>
</dbReference>
<organism evidence="14 15">
    <name type="scientific">Streptomyces echinatus</name>
    <dbReference type="NCBI Taxonomy" id="67293"/>
    <lineage>
        <taxon>Bacteria</taxon>
        <taxon>Bacillati</taxon>
        <taxon>Actinomycetota</taxon>
        <taxon>Actinomycetes</taxon>
        <taxon>Kitasatosporales</taxon>
        <taxon>Streptomycetaceae</taxon>
        <taxon>Streptomyces</taxon>
    </lineage>
</organism>
<protein>
    <recommendedName>
        <fullName evidence="4">lysozyme</fullName>
        <ecNumber evidence="4">3.2.1.17</ecNumber>
    </recommendedName>
</protein>
<dbReference type="PANTHER" id="PTHR34135:SF2">
    <property type="entry name" value="LYSOZYME"/>
    <property type="match status" value="1"/>
</dbReference>
<dbReference type="GO" id="GO:0003796">
    <property type="term" value="F:lysozyme activity"/>
    <property type="evidence" value="ECO:0007669"/>
    <property type="project" value="UniProtKB-EC"/>
</dbReference>
<feature type="signal peptide" evidence="13">
    <location>
        <begin position="1"/>
        <end position="33"/>
    </location>
</feature>
<evidence type="ECO:0000256" key="5">
    <source>
        <dbReference type="ARBA" id="ARBA00022525"/>
    </source>
</evidence>
<evidence type="ECO:0000256" key="3">
    <source>
        <dbReference type="ARBA" id="ARBA00010646"/>
    </source>
</evidence>
<dbReference type="InterPro" id="IPR017853">
    <property type="entry name" value="GH"/>
</dbReference>
<dbReference type="Proteomes" id="UP000585836">
    <property type="component" value="Unassembled WGS sequence"/>
</dbReference>
<accession>A0A7W9Q063</accession>
<comment type="similarity">
    <text evidence="3">Belongs to the glycosyl hydrolase 25 family.</text>
</comment>
<gene>
    <name evidence="14" type="ORF">FHS34_006683</name>
</gene>
<feature type="compositionally biased region" description="Low complexity" evidence="12">
    <location>
        <begin position="30"/>
        <end position="45"/>
    </location>
</feature>